<keyword evidence="1" id="KW-0175">Coiled coil</keyword>
<accession>A0A6P1P3G6</accession>
<dbReference type="RefSeq" id="WP_160693849.1">
    <property type="nucleotide sequence ID" value="NZ_CP047897.1"/>
</dbReference>
<dbReference type="EMBL" id="CP047897">
    <property type="protein sequence ID" value="QHL88959.1"/>
    <property type="molecule type" value="Genomic_DNA"/>
</dbReference>
<feature type="coiled-coil region" evidence="1">
    <location>
        <begin position="6"/>
        <end position="33"/>
    </location>
</feature>
<protein>
    <submittedName>
        <fullName evidence="2">Uncharacterized protein</fullName>
    </submittedName>
</protein>
<sequence>MNIDTFASLKVLMENLECEATNEKEALHELQTQCNEILHLIKTLQFTNNSAHVQLATKQALEYIYKALSEIDTKRVAVQAGQNGTVDLHDICGPAHASLEIILNLNYN</sequence>
<gene>
    <name evidence="2" type="ORF">GU926_16595</name>
</gene>
<dbReference type="Proteomes" id="UP000464214">
    <property type="component" value="Chromosome"/>
</dbReference>
<name>A0A6P1P3G6_9BACT</name>
<reference evidence="2 3" key="1">
    <citation type="submission" date="2020-01" db="EMBL/GenBank/DDBJ databases">
        <authorList>
            <person name="Kim M."/>
        </authorList>
    </citation>
    <scope>NUCLEOTIDE SEQUENCE [LARGE SCALE GENOMIC DNA]</scope>
    <source>
        <strain evidence="2 3">BT10</strain>
    </source>
</reference>
<keyword evidence="3" id="KW-1185">Reference proteome</keyword>
<proteinExistence type="predicted"/>
<organism evidence="2 3">
    <name type="scientific">Nibribacter ruber</name>
    <dbReference type="NCBI Taxonomy" id="2698458"/>
    <lineage>
        <taxon>Bacteria</taxon>
        <taxon>Pseudomonadati</taxon>
        <taxon>Bacteroidota</taxon>
        <taxon>Cytophagia</taxon>
        <taxon>Cytophagales</taxon>
        <taxon>Hymenobacteraceae</taxon>
        <taxon>Nibribacter</taxon>
    </lineage>
</organism>
<evidence type="ECO:0000313" key="3">
    <source>
        <dbReference type="Proteomes" id="UP000464214"/>
    </source>
</evidence>
<evidence type="ECO:0000313" key="2">
    <source>
        <dbReference type="EMBL" id="QHL88959.1"/>
    </source>
</evidence>
<dbReference type="KEGG" id="nib:GU926_16595"/>
<evidence type="ECO:0000256" key="1">
    <source>
        <dbReference type="SAM" id="Coils"/>
    </source>
</evidence>
<dbReference type="AlphaFoldDB" id="A0A6P1P3G6"/>